<dbReference type="Proteomes" id="UP000177069">
    <property type="component" value="Unassembled WGS sequence"/>
</dbReference>
<name>A0A1F5G233_9BACT</name>
<evidence type="ECO:0000313" key="4">
    <source>
        <dbReference type="EMBL" id="OGD85930.1"/>
    </source>
</evidence>
<feature type="domain" description="Glycosyltransferase subfamily 4-like N-terminal" evidence="3">
    <location>
        <begin position="66"/>
        <end position="173"/>
    </location>
</feature>
<dbReference type="Pfam" id="PF00534">
    <property type="entry name" value="Glycos_transf_1"/>
    <property type="match status" value="1"/>
</dbReference>
<accession>A0A1F5G233</accession>
<organism evidence="4 5">
    <name type="scientific">Candidatus Curtissbacteria bacterium RIFCSPHIGHO2_01_FULL_41_13</name>
    <dbReference type="NCBI Taxonomy" id="1797745"/>
    <lineage>
        <taxon>Bacteria</taxon>
        <taxon>Candidatus Curtissiibacteriota</taxon>
    </lineage>
</organism>
<dbReference type="PANTHER" id="PTHR46401:SF2">
    <property type="entry name" value="GLYCOSYLTRANSFERASE WBBK-RELATED"/>
    <property type="match status" value="1"/>
</dbReference>
<dbReference type="InterPro" id="IPR001296">
    <property type="entry name" value="Glyco_trans_1"/>
</dbReference>
<dbReference type="CDD" id="cd03809">
    <property type="entry name" value="GT4_MtfB-like"/>
    <property type="match status" value="1"/>
</dbReference>
<dbReference type="Gene3D" id="3.40.50.2000">
    <property type="entry name" value="Glycogen Phosphorylase B"/>
    <property type="match status" value="2"/>
</dbReference>
<feature type="domain" description="Glycosyl transferase family 1" evidence="2">
    <location>
        <begin position="193"/>
        <end position="347"/>
    </location>
</feature>
<evidence type="ECO:0000256" key="1">
    <source>
        <dbReference type="ARBA" id="ARBA00022679"/>
    </source>
</evidence>
<evidence type="ECO:0000259" key="3">
    <source>
        <dbReference type="Pfam" id="PF13439"/>
    </source>
</evidence>
<gene>
    <name evidence="4" type="ORF">A2696_00795</name>
</gene>
<sequence length="370" mass="42263">MKIGIDARFIGPAGTGLGKYTEKLIQNLVNIDKKNQYAIFLRKNNWDYLKLGNKNFSKILADVSWYSLEEQLKMPKIYSRQNLDLLHVPHFNVPLAYTGNFVVTIHDLIHHQFSQEATTTKNLTLFKIKRLVYKFTIGAAVKRALKIIVPSNYVKDQIVKVFKVNPSRIIVTYEAAEEEYFKNRLPSTVHRLPTLLYVGNAYPHKNLNRLLAASKILYTKYQIPNTNLLLICPRDIFWQRLDGEIKARNLEGKVRLMGYIRVGELTKLFVKASAYVFPSLSEGFGIPGLNAMAAELPVACSDIPTFKEVYGEAAIYFNPHDPKDIAFKIKKVLTDLSTRSDLIEKGRIQAKKYSWQKMAAQTLAVYQSVV</sequence>
<dbReference type="AlphaFoldDB" id="A0A1F5G233"/>
<dbReference type="GO" id="GO:0009103">
    <property type="term" value="P:lipopolysaccharide biosynthetic process"/>
    <property type="evidence" value="ECO:0007669"/>
    <property type="project" value="TreeGrafter"/>
</dbReference>
<evidence type="ECO:0000259" key="2">
    <source>
        <dbReference type="Pfam" id="PF00534"/>
    </source>
</evidence>
<dbReference type="Pfam" id="PF13439">
    <property type="entry name" value="Glyco_transf_4"/>
    <property type="match status" value="1"/>
</dbReference>
<protein>
    <recommendedName>
        <fullName evidence="6">Glycosyl transferase family 1 domain-containing protein</fullName>
    </recommendedName>
</protein>
<dbReference type="EMBL" id="MFBA01000009">
    <property type="protein sequence ID" value="OGD85930.1"/>
    <property type="molecule type" value="Genomic_DNA"/>
</dbReference>
<reference evidence="4 5" key="1">
    <citation type="journal article" date="2016" name="Nat. Commun.">
        <title>Thousands of microbial genomes shed light on interconnected biogeochemical processes in an aquifer system.</title>
        <authorList>
            <person name="Anantharaman K."/>
            <person name="Brown C.T."/>
            <person name="Hug L.A."/>
            <person name="Sharon I."/>
            <person name="Castelle C.J."/>
            <person name="Probst A.J."/>
            <person name="Thomas B.C."/>
            <person name="Singh A."/>
            <person name="Wilkins M.J."/>
            <person name="Karaoz U."/>
            <person name="Brodie E.L."/>
            <person name="Williams K.H."/>
            <person name="Hubbard S.S."/>
            <person name="Banfield J.F."/>
        </authorList>
    </citation>
    <scope>NUCLEOTIDE SEQUENCE [LARGE SCALE GENOMIC DNA]</scope>
</reference>
<dbReference type="SUPFAM" id="SSF53756">
    <property type="entry name" value="UDP-Glycosyltransferase/glycogen phosphorylase"/>
    <property type="match status" value="1"/>
</dbReference>
<evidence type="ECO:0000313" key="5">
    <source>
        <dbReference type="Proteomes" id="UP000177069"/>
    </source>
</evidence>
<proteinExistence type="predicted"/>
<dbReference type="InterPro" id="IPR028098">
    <property type="entry name" value="Glyco_trans_4-like_N"/>
</dbReference>
<dbReference type="GO" id="GO:0016757">
    <property type="term" value="F:glycosyltransferase activity"/>
    <property type="evidence" value="ECO:0007669"/>
    <property type="project" value="InterPro"/>
</dbReference>
<comment type="caution">
    <text evidence="4">The sequence shown here is derived from an EMBL/GenBank/DDBJ whole genome shotgun (WGS) entry which is preliminary data.</text>
</comment>
<dbReference type="PANTHER" id="PTHR46401">
    <property type="entry name" value="GLYCOSYLTRANSFERASE WBBK-RELATED"/>
    <property type="match status" value="1"/>
</dbReference>
<evidence type="ECO:0008006" key="6">
    <source>
        <dbReference type="Google" id="ProtNLM"/>
    </source>
</evidence>
<keyword evidence="1" id="KW-0808">Transferase</keyword>